<evidence type="ECO:0000259" key="1">
    <source>
        <dbReference type="Pfam" id="PF13472"/>
    </source>
</evidence>
<dbReference type="OrthoDB" id="252349at2"/>
<feature type="domain" description="SGNH hydrolase-type esterase" evidence="1">
    <location>
        <begin position="99"/>
        <end position="288"/>
    </location>
</feature>
<accession>A0A4U1MJH3</accession>
<proteinExistence type="predicted"/>
<dbReference type="RefSeq" id="WP_136945443.1">
    <property type="nucleotide sequence ID" value="NZ_SWFM01000001.1"/>
</dbReference>
<dbReference type="Proteomes" id="UP000310541">
    <property type="component" value="Unassembled WGS sequence"/>
</dbReference>
<dbReference type="PANTHER" id="PTHR30383">
    <property type="entry name" value="THIOESTERASE 1/PROTEASE 1/LYSOPHOSPHOLIPASE L1"/>
    <property type="match status" value="1"/>
</dbReference>
<dbReference type="SUPFAM" id="SSF52266">
    <property type="entry name" value="SGNH hydrolase"/>
    <property type="match status" value="1"/>
</dbReference>
<comment type="caution">
    <text evidence="2">The sequence shown here is derived from an EMBL/GenBank/DDBJ whole genome shotgun (WGS) entry which is preliminary data.</text>
</comment>
<name>A0A4U1MJH3_9BACL</name>
<dbReference type="GO" id="GO:0004622">
    <property type="term" value="F:phosphatidylcholine lysophospholipase activity"/>
    <property type="evidence" value="ECO:0007669"/>
    <property type="project" value="TreeGrafter"/>
</dbReference>
<evidence type="ECO:0000313" key="2">
    <source>
        <dbReference type="EMBL" id="TKD71569.1"/>
    </source>
</evidence>
<dbReference type="Pfam" id="PF13472">
    <property type="entry name" value="Lipase_GDSL_2"/>
    <property type="match status" value="1"/>
</dbReference>
<dbReference type="InterPro" id="IPR036514">
    <property type="entry name" value="SGNH_hydro_sf"/>
</dbReference>
<dbReference type="InterPro" id="IPR051532">
    <property type="entry name" value="Ester_Hydrolysis_Enzymes"/>
</dbReference>
<dbReference type="EMBL" id="SWFM01000001">
    <property type="protein sequence ID" value="TKD71569.1"/>
    <property type="molecule type" value="Genomic_DNA"/>
</dbReference>
<protein>
    <submittedName>
        <fullName evidence="2">GDSL family lipase</fullName>
    </submittedName>
</protein>
<dbReference type="CDD" id="cd04506">
    <property type="entry name" value="SGNH_hydrolase_YpmR_like"/>
    <property type="match status" value="1"/>
</dbReference>
<organism evidence="2 3">
    <name type="scientific">Guptibacillus hwajinpoensis</name>
    <dbReference type="NCBI Taxonomy" id="208199"/>
    <lineage>
        <taxon>Bacteria</taxon>
        <taxon>Bacillati</taxon>
        <taxon>Bacillota</taxon>
        <taxon>Bacilli</taxon>
        <taxon>Bacillales</taxon>
        <taxon>Guptibacillaceae</taxon>
        <taxon>Guptibacillus</taxon>
    </lineage>
</organism>
<dbReference type="Gene3D" id="3.40.50.1110">
    <property type="entry name" value="SGNH hydrolase"/>
    <property type="match status" value="1"/>
</dbReference>
<dbReference type="AlphaFoldDB" id="A0A4U1MJH3"/>
<gene>
    <name evidence="2" type="ORF">FBF83_01830</name>
</gene>
<evidence type="ECO:0000313" key="3">
    <source>
        <dbReference type="Proteomes" id="UP000310541"/>
    </source>
</evidence>
<dbReference type="PANTHER" id="PTHR30383:SF27">
    <property type="entry name" value="SPORE GERMINATION LIPASE LIPC"/>
    <property type="match status" value="1"/>
</dbReference>
<reference evidence="2 3" key="1">
    <citation type="submission" date="2019-04" db="EMBL/GenBank/DDBJ databases">
        <title>Genome sequence of Bacillus hwajinpoensis strain Y2.</title>
        <authorList>
            <person name="Fair J.L."/>
            <person name="Maclea K.S."/>
        </authorList>
    </citation>
    <scope>NUCLEOTIDE SEQUENCE [LARGE SCALE GENOMIC DNA]</scope>
    <source>
        <strain evidence="2 3">Y2</strain>
    </source>
</reference>
<dbReference type="InterPro" id="IPR013830">
    <property type="entry name" value="SGNH_hydro"/>
</dbReference>
<sequence>MKKQRAWLFLFLILAGGILLSIKPVMEYRSQRLNEIKQAASMMVMNKAPNETVISSIADKKDSASTTITPEITSKEVEEVSSTTEEAVLKDPDLTMVGLGDSLTKGSGDSTGQGYIGRLAANIENEADSSVLVENFAVHGRRTPKLYKMLKEENVEEALGDADVIVMSIGGNDLMKVVKEHFLDLQMDDFQKEQTSYVERLNQIMNRIRSINSEAPILFIGLYNPLLENFQSVTEIDQIVQRWNGATQETVEKDDNTTFVPIYELFHSVDENLFFEDGFHPNDQGYELMARQIQYRLQQDDIVEDIPFE</sequence>